<dbReference type="AlphaFoldDB" id="A0A0G4HJ40"/>
<organism evidence="2">
    <name type="scientific">Chromera velia CCMP2878</name>
    <dbReference type="NCBI Taxonomy" id="1169474"/>
    <lineage>
        <taxon>Eukaryota</taxon>
        <taxon>Sar</taxon>
        <taxon>Alveolata</taxon>
        <taxon>Colpodellida</taxon>
        <taxon>Chromeraceae</taxon>
        <taxon>Chromera</taxon>
    </lineage>
</organism>
<accession>A0A0G4HJ40</accession>
<sequence>MPFWGDQERPAAFSASSPPLPLMSFLKSAGPLSPPSWVLNRILLRSREQIRLPKTGAGALAFGNRDAPGFVASEWTASSGALGNEDSRPWSCLVVDACEASRFEISRVEDPPSAVRVSDCQILDLSFSVERDRDVEREGHGEWQGRSSHLWDCVRGDDVELPLECSVPFNFVGSFTMLISFRVQLACLRCGSVFDAAASVPVSAAVSETEGPSPSSSGGSASSASSRTIVTEGEGEEGASRGSKETKGRDREGGHGSGVPLEGQGESETARRCSVCGIVLRLPEVVRGVRGAKRLNGSGSCLGVRVSALMLFEDSAGVVLPCLLNGEEAVAVLTEVARKGEGGKGNSRHDSSVTLSNIRSLLLLAALLRQGALMEVFEVHSGSLRGPFFEDSSFPSRLSLLASLWGFTDLEAEQLGTLALQLRKALVGLREASWNSIFPLKIAEVEMEAQLLPLETESRKKSPGSVHAGERERESAVILEAQAWRFLDRGEGRKPGRWGYLEKQRVWAKELDRVTSFMARLSNDFQV</sequence>
<gene>
    <name evidence="2" type="ORF">Cvel_28129</name>
</gene>
<protein>
    <submittedName>
        <fullName evidence="2">Uncharacterized protein</fullName>
    </submittedName>
</protein>
<feature type="compositionally biased region" description="Basic and acidic residues" evidence="1">
    <location>
        <begin position="238"/>
        <end position="254"/>
    </location>
</feature>
<dbReference type="EMBL" id="CDMZ01002867">
    <property type="protein sequence ID" value="CEM44195.1"/>
    <property type="molecule type" value="Genomic_DNA"/>
</dbReference>
<feature type="compositionally biased region" description="Low complexity" evidence="1">
    <location>
        <begin position="207"/>
        <end position="226"/>
    </location>
</feature>
<name>A0A0G4HJ40_9ALVE</name>
<evidence type="ECO:0000313" key="2">
    <source>
        <dbReference type="EMBL" id="CEM44195.1"/>
    </source>
</evidence>
<reference evidence="2" key="1">
    <citation type="submission" date="2014-11" db="EMBL/GenBank/DDBJ databases">
        <authorList>
            <person name="Otto D Thomas"/>
            <person name="Naeem Raeece"/>
        </authorList>
    </citation>
    <scope>NUCLEOTIDE SEQUENCE</scope>
</reference>
<dbReference type="VEuPathDB" id="CryptoDB:Cvel_28129"/>
<feature type="region of interest" description="Disordered" evidence="1">
    <location>
        <begin position="207"/>
        <end position="266"/>
    </location>
</feature>
<proteinExistence type="predicted"/>
<evidence type="ECO:0000256" key="1">
    <source>
        <dbReference type="SAM" id="MobiDB-lite"/>
    </source>
</evidence>